<evidence type="ECO:0000256" key="1">
    <source>
        <dbReference type="SAM" id="Phobius"/>
    </source>
</evidence>
<dbReference type="Proteomes" id="UP000032142">
    <property type="component" value="Unassembled WGS sequence"/>
</dbReference>
<dbReference type="EMBL" id="KN403284">
    <property type="protein sequence ID" value="KHG15243.1"/>
    <property type="molecule type" value="Genomic_DNA"/>
</dbReference>
<gene>
    <name evidence="2" type="ORF">F383_18672</name>
</gene>
<keyword evidence="3" id="KW-1185">Reference proteome</keyword>
<evidence type="ECO:0000313" key="3">
    <source>
        <dbReference type="Proteomes" id="UP000032142"/>
    </source>
</evidence>
<proteinExistence type="predicted"/>
<evidence type="ECO:0000313" key="2">
    <source>
        <dbReference type="EMBL" id="KHG15243.1"/>
    </source>
</evidence>
<protein>
    <submittedName>
        <fullName evidence="2">Uncharacterized protein</fullName>
    </submittedName>
</protein>
<accession>A0A0B0NL24</accession>
<feature type="transmembrane region" description="Helical" evidence="1">
    <location>
        <begin position="23"/>
        <end position="47"/>
    </location>
</feature>
<sequence>MQAARGDVSMYAYLVKAPPFQQWPNLICVTYVVGVPLLVHVGVVFILGHSVRSVADSVIWGNAISIVSTGTTMAQTLQPR</sequence>
<keyword evidence="1" id="KW-1133">Transmembrane helix</keyword>
<keyword evidence="1" id="KW-0812">Transmembrane</keyword>
<reference evidence="3" key="1">
    <citation type="submission" date="2014-09" db="EMBL/GenBank/DDBJ databases">
        <authorList>
            <person name="Mudge J."/>
            <person name="Ramaraj T."/>
            <person name="Lindquist I.E."/>
            <person name="Bharti A.K."/>
            <person name="Sundararajan A."/>
            <person name="Cameron C.T."/>
            <person name="Woodward J.E."/>
            <person name="May G.D."/>
            <person name="Brubaker C."/>
            <person name="Broadhvest J."/>
            <person name="Wilkins T.A."/>
        </authorList>
    </citation>
    <scope>NUCLEOTIDE SEQUENCE</scope>
    <source>
        <strain evidence="3">cv. AKA8401</strain>
    </source>
</reference>
<organism evidence="2 3">
    <name type="scientific">Gossypium arboreum</name>
    <name type="common">Tree cotton</name>
    <name type="synonym">Gossypium nanking</name>
    <dbReference type="NCBI Taxonomy" id="29729"/>
    <lineage>
        <taxon>Eukaryota</taxon>
        <taxon>Viridiplantae</taxon>
        <taxon>Streptophyta</taxon>
        <taxon>Embryophyta</taxon>
        <taxon>Tracheophyta</taxon>
        <taxon>Spermatophyta</taxon>
        <taxon>Magnoliopsida</taxon>
        <taxon>eudicotyledons</taxon>
        <taxon>Gunneridae</taxon>
        <taxon>Pentapetalae</taxon>
        <taxon>rosids</taxon>
        <taxon>malvids</taxon>
        <taxon>Malvales</taxon>
        <taxon>Malvaceae</taxon>
        <taxon>Malvoideae</taxon>
        <taxon>Gossypium</taxon>
    </lineage>
</organism>
<dbReference type="AlphaFoldDB" id="A0A0B0NL24"/>
<keyword evidence="1" id="KW-0472">Membrane</keyword>
<name>A0A0B0NL24_GOSAR</name>